<feature type="binding site" evidence="7">
    <location>
        <position position="114"/>
    </location>
    <ligand>
        <name>substrate</name>
    </ligand>
</feature>
<feature type="binding site" evidence="7">
    <location>
        <begin position="92"/>
        <end position="95"/>
    </location>
    <ligand>
        <name>substrate</name>
    </ligand>
</feature>
<comment type="cofactor">
    <cofactor evidence="1">
        <name>a divalent metal cation</name>
        <dbReference type="ChEBI" id="CHEBI:60240"/>
    </cofactor>
</comment>
<reference evidence="8 9" key="1">
    <citation type="submission" date="2019-06" db="EMBL/GenBank/DDBJ databases">
        <title>Pseudomonas bimorpha sp. nov. isolated from bovine raw milk and skim milk concentrate.</title>
        <authorList>
            <person name="Hofmann K."/>
            <person name="Huptas C."/>
            <person name="Doll E."/>
            <person name="Scherer S."/>
            <person name="Wenning M."/>
        </authorList>
    </citation>
    <scope>NUCLEOTIDE SEQUENCE [LARGE SCALE GENOMIC DNA]</scope>
    <source>
        <strain evidence="8 9">DSM 108990</strain>
    </source>
</reference>
<evidence type="ECO:0000313" key="9">
    <source>
        <dbReference type="Proteomes" id="UP000317901"/>
    </source>
</evidence>
<keyword evidence="3 7" id="KW-0479">Metal-binding</keyword>
<organism evidence="8 9">
    <name type="scientific">Pseudomonas saxonica</name>
    <dbReference type="NCBI Taxonomy" id="2600598"/>
    <lineage>
        <taxon>Bacteria</taxon>
        <taxon>Pseudomonadati</taxon>
        <taxon>Pseudomonadota</taxon>
        <taxon>Gammaproteobacteria</taxon>
        <taxon>Pseudomonadales</taxon>
        <taxon>Pseudomonadaceae</taxon>
        <taxon>Pseudomonas</taxon>
    </lineage>
</organism>
<dbReference type="PANTHER" id="PTHR33254:SF4">
    <property type="entry name" value="4-HYDROXY-4-METHYL-2-OXOGLUTARATE ALDOLASE 3-RELATED"/>
    <property type="match status" value="1"/>
</dbReference>
<feature type="binding site" evidence="7">
    <location>
        <position position="115"/>
    </location>
    <ligand>
        <name>Mg(2+)</name>
        <dbReference type="ChEBI" id="CHEBI:18420"/>
    </ligand>
</feature>
<comment type="cofactor">
    <cofactor evidence="7">
        <name>Mg(2+)</name>
        <dbReference type="ChEBI" id="CHEBI:18420"/>
    </cofactor>
</comment>
<evidence type="ECO:0000256" key="7">
    <source>
        <dbReference type="PIRSR" id="PIRSR605493-1"/>
    </source>
</evidence>
<gene>
    <name evidence="8" type="ORF">FJD37_18265</name>
</gene>
<dbReference type="RefSeq" id="WP_146426835.1">
    <property type="nucleotide sequence ID" value="NZ_CP142033.1"/>
</dbReference>
<dbReference type="SUPFAM" id="SSF89562">
    <property type="entry name" value="RraA-like"/>
    <property type="match status" value="1"/>
</dbReference>
<comment type="caution">
    <text evidence="8">The sequence shown here is derived from an EMBL/GenBank/DDBJ whole genome shotgun (WGS) entry which is preliminary data.</text>
</comment>
<accession>A0A5C5PYD1</accession>
<proteinExistence type="predicted"/>
<dbReference type="GO" id="GO:0046872">
    <property type="term" value="F:metal ion binding"/>
    <property type="evidence" value="ECO:0007669"/>
    <property type="project" value="UniProtKB-KW"/>
</dbReference>
<evidence type="ECO:0000256" key="4">
    <source>
        <dbReference type="ARBA" id="ARBA00023239"/>
    </source>
</evidence>
<dbReference type="PANTHER" id="PTHR33254">
    <property type="entry name" value="4-HYDROXY-4-METHYL-2-OXOGLUTARATE ALDOLASE 3-RELATED"/>
    <property type="match status" value="1"/>
</dbReference>
<evidence type="ECO:0000256" key="2">
    <source>
        <dbReference type="ARBA" id="ARBA00016549"/>
    </source>
</evidence>
<dbReference type="GO" id="GO:0016829">
    <property type="term" value="F:lyase activity"/>
    <property type="evidence" value="ECO:0007669"/>
    <property type="project" value="UniProtKB-KW"/>
</dbReference>
<dbReference type="OrthoDB" id="8717144at2"/>
<dbReference type="EMBL" id="VFIP01000042">
    <property type="protein sequence ID" value="TWR86270.1"/>
    <property type="molecule type" value="Genomic_DNA"/>
</dbReference>
<evidence type="ECO:0000256" key="5">
    <source>
        <dbReference type="ARBA" id="ARBA00029596"/>
    </source>
</evidence>
<dbReference type="CDD" id="cd16841">
    <property type="entry name" value="RraA_family"/>
    <property type="match status" value="1"/>
</dbReference>
<keyword evidence="4" id="KW-0456">Lyase</keyword>
<protein>
    <recommendedName>
        <fullName evidence="2">Putative 4-hydroxy-4-methyl-2-oxoglutarate aldolase</fullName>
    </recommendedName>
    <alternativeName>
        <fullName evidence="5">Regulator of ribonuclease activity homolog</fullName>
    </alternativeName>
    <alternativeName>
        <fullName evidence="6">RraA-like protein</fullName>
    </alternativeName>
</protein>
<dbReference type="Proteomes" id="UP000317901">
    <property type="component" value="Unassembled WGS sequence"/>
</dbReference>
<evidence type="ECO:0000256" key="1">
    <source>
        <dbReference type="ARBA" id="ARBA00001968"/>
    </source>
</evidence>
<dbReference type="Pfam" id="PF03737">
    <property type="entry name" value="RraA-like"/>
    <property type="match status" value="1"/>
</dbReference>
<sequence>MNTSHLLERLSALDTNTVSDALDFLGMRGATFGLLPLWNCPKITGRASTVQLGAKQDAAPTAHLISPVVARIDTDDRVLVIAGGAEGVSCWGDILANAARMKGIRGSVLDGCSRDIKGSEAIGYPLYGRGVTMISARNRLVQVDAGCAVSMAGVSVKEGDYVMADECGTVFVAAEVIDKVLELAERIDRRQAAMVEAIRAGCSVERVMHDSQFEAINAEYA</sequence>
<evidence type="ECO:0000256" key="3">
    <source>
        <dbReference type="ARBA" id="ARBA00022723"/>
    </source>
</evidence>
<evidence type="ECO:0000256" key="6">
    <source>
        <dbReference type="ARBA" id="ARBA00030169"/>
    </source>
</evidence>
<dbReference type="InterPro" id="IPR005493">
    <property type="entry name" value="RraA/RraA-like"/>
</dbReference>
<name>A0A5C5PYD1_9PSED</name>
<dbReference type="Gene3D" id="3.50.30.40">
    <property type="entry name" value="Ribonuclease E inhibitor RraA/RraA-like"/>
    <property type="match status" value="1"/>
</dbReference>
<dbReference type="InterPro" id="IPR036704">
    <property type="entry name" value="RraA/RraA-like_sf"/>
</dbReference>
<keyword evidence="7" id="KW-0460">Magnesium</keyword>
<dbReference type="AlphaFoldDB" id="A0A5C5PYD1"/>
<evidence type="ECO:0000313" key="8">
    <source>
        <dbReference type="EMBL" id="TWR86270.1"/>
    </source>
</evidence>